<dbReference type="PANTHER" id="PTHR46594">
    <property type="entry name" value="P-TYPE CATION-TRANSPORTING ATPASE"/>
    <property type="match status" value="1"/>
</dbReference>
<proteinExistence type="inferred from homology"/>
<evidence type="ECO:0000256" key="2">
    <source>
        <dbReference type="ARBA" id="ARBA00005938"/>
    </source>
</evidence>
<keyword evidence="7 10" id="KW-0574">Periplasm</keyword>
<dbReference type="NCBIfam" id="TIGR02052">
    <property type="entry name" value="MerP"/>
    <property type="match status" value="1"/>
</dbReference>
<evidence type="ECO:0000256" key="6">
    <source>
        <dbReference type="ARBA" id="ARBA00022729"/>
    </source>
</evidence>
<dbReference type="Gene3D" id="3.30.70.100">
    <property type="match status" value="1"/>
</dbReference>
<comment type="caution">
    <text evidence="13">The sequence shown here is derived from an EMBL/GenBank/DDBJ whole genome shotgun (WGS) entry which is preliminary data.</text>
</comment>
<comment type="similarity">
    <text evidence="2">Belongs to the MerP family.</text>
</comment>
<gene>
    <name evidence="10 13" type="primary">merP</name>
    <name evidence="13" type="ORF">D3H34_15770</name>
</gene>
<evidence type="ECO:0000313" key="13">
    <source>
        <dbReference type="EMBL" id="RIX78861.1"/>
    </source>
</evidence>
<name>A0A9X8D489_9BURK</name>
<keyword evidence="14" id="KW-1185">Reference proteome</keyword>
<dbReference type="GO" id="GO:0045340">
    <property type="term" value="F:mercury ion binding"/>
    <property type="evidence" value="ECO:0007669"/>
    <property type="project" value="UniProtKB-UniRule"/>
</dbReference>
<dbReference type="AlphaFoldDB" id="A0A9X8D489"/>
<dbReference type="PROSITE" id="PS01047">
    <property type="entry name" value="HMA_1"/>
    <property type="match status" value="1"/>
</dbReference>
<dbReference type="Proteomes" id="UP000265619">
    <property type="component" value="Unassembled WGS sequence"/>
</dbReference>
<sequence>MKKLLSVLALLAAFTAPAWATPQTVTLSVPGMTCAACPFTVKQALGKVNGVSRADVSYEKKQAVVSFDDAKTSIQAVIKATADAGFPSTAKQ</sequence>
<evidence type="ECO:0000259" key="12">
    <source>
        <dbReference type="PROSITE" id="PS50846"/>
    </source>
</evidence>
<evidence type="ECO:0000256" key="9">
    <source>
        <dbReference type="ARBA" id="ARBA00045344"/>
    </source>
</evidence>
<evidence type="ECO:0000256" key="10">
    <source>
        <dbReference type="RuleBase" id="RU361212"/>
    </source>
</evidence>
<evidence type="ECO:0000256" key="3">
    <source>
        <dbReference type="ARBA" id="ARBA00011245"/>
    </source>
</evidence>
<evidence type="ECO:0000256" key="8">
    <source>
        <dbReference type="ARBA" id="ARBA00022914"/>
    </source>
</evidence>
<feature type="signal peptide" evidence="11">
    <location>
        <begin position="1"/>
        <end position="20"/>
    </location>
</feature>
<comment type="subcellular location">
    <subcellularLocation>
        <location evidence="1 10">Periplasm</location>
    </subcellularLocation>
</comment>
<keyword evidence="5 10" id="KW-0479">Metal-binding</keyword>
<feature type="domain" description="HMA" evidence="12">
    <location>
        <begin position="23"/>
        <end position="89"/>
    </location>
</feature>
<dbReference type="Pfam" id="PF00403">
    <property type="entry name" value="HMA"/>
    <property type="match status" value="1"/>
</dbReference>
<evidence type="ECO:0000256" key="5">
    <source>
        <dbReference type="ARBA" id="ARBA00022723"/>
    </source>
</evidence>
<dbReference type="InterPro" id="IPR011795">
    <property type="entry name" value="MerP"/>
</dbReference>
<protein>
    <recommendedName>
        <fullName evidence="10">Periplasmic mercury ion-binding protein</fullName>
    </recommendedName>
</protein>
<evidence type="ECO:0000256" key="4">
    <source>
        <dbReference type="ARBA" id="ARBA00022466"/>
    </source>
</evidence>
<organism evidence="13 14">
    <name type="scientific">Acidovorax cavernicola</name>
    <dbReference type="NCBI Taxonomy" id="1675792"/>
    <lineage>
        <taxon>Bacteria</taxon>
        <taxon>Pseudomonadati</taxon>
        <taxon>Pseudomonadota</taxon>
        <taxon>Betaproteobacteria</taxon>
        <taxon>Burkholderiales</taxon>
        <taxon>Comamonadaceae</taxon>
        <taxon>Acidovorax</taxon>
    </lineage>
</organism>
<dbReference type="PROSITE" id="PS50846">
    <property type="entry name" value="HMA_2"/>
    <property type="match status" value="1"/>
</dbReference>
<dbReference type="EMBL" id="QXMN01000018">
    <property type="protein sequence ID" value="RIX78861.1"/>
    <property type="molecule type" value="Genomic_DNA"/>
</dbReference>
<dbReference type="PRINTS" id="PR00946">
    <property type="entry name" value="HGSCAVENGER"/>
</dbReference>
<dbReference type="OrthoDB" id="7205933at2"/>
<dbReference type="InterPro" id="IPR036163">
    <property type="entry name" value="HMA_dom_sf"/>
</dbReference>
<dbReference type="FunFam" id="3.30.70.100:FF:000005">
    <property type="entry name" value="Copper-exporting P-type ATPase A"/>
    <property type="match status" value="1"/>
</dbReference>
<evidence type="ECO:0000256" key="1">
    <source>
        <dbReference type="ARBA" id="ARBA00004418"/>
    </source>
</evidence>
<keyword evidence="6 11" id="KW-0732">Signal</keyword>
<dbReference type="GO" id="GO:0042597">
    <property type="term" value="C:periplasmic space"/>
    <property type="evidence" value="ECO:0007669"/>
    <property type="project" value="UniProtKB-SubCell"/>
</dbReference>
<feature type="chain" id="PRO_5040998441" description="Periplasmic mercury ion-binding protein" evidence="11">
    <location>
        <begin position="21"/>
        <end position="92"/>
    </location>
</feature>
<reference evidence="13 14" key="1">
    <citation type="submission" date="2018-09" db="EMBL/GenBank/DDBJ databases">
        <title>Acidovorax cavernicola nov. sp. isolated from Gruta de las Maravillas (Aracena, Spain).</title>
        <authorList>
            <person name="Jurado V."/>
            <person name="Gutierrez-Patricio S."/>
            <person name="Gonzalez-Pimentel J.L."/>
            <person name="Miller A.Z."/>
            <person name="Laiz L."/>
            <person name="Saiz-Jimenez C."/>
        </authorList>
    </citation>
    <scope>NUCLEOTIDE SEQUENCE [LARGE SCALE GENOMIC DNA]</scope>
    <source>
        <strain evidence="13 14">1011MAR4D40.2</strain>
    </source>
</reference>
<keyword evidence="4 10" id="KW-0475">Mercuric resistance</keyword>
<dbReference type="InterPro" id="IPR006121">
    <property type="entry name" value="HMA_dom"/>
</dbReference>
<dbReference type="InterPro" id="IPR001802">
    <property type="entry name" value="MerP/CopZ"/>
</dbReference>
<dbReference type="CDD" id="cd00371">
    <property type="entry name" value="HMA"/>
    <property type="match status" value="1"/>
</dbReference>
<comment type="function">
    <text evidence="9 10">Involved in mercury resistance. Acts as a mercury scavenger that specifically binds to a mercuric ion in the periplasm and probably passes it to the cytoplasmic mercuric reductase MerA via the mercuric transport protein MerT.</text>
</comment>
<dbReference type="InterPro" id="IPR017969">
    <property type="entry name" value="Heavy-metal-associated_CS"/>
</dbReference>
<dbReference type="PANTHER" id="PTHR46594:SF4">
    <property type="entry name" value="P-TYPE CATION-TRANSPORTING ATPASE"/>
    <property type="match status" value="1"/>
</dbReference>
<evidence type="ECO:0000256" key="11">
    <source>
        <dbReference type="SAM" id="SignalP"/>
    </source>
</evidence>
<dbReference type="GO" id="GO:0015097">
    <property type="term" value="F:mercury ion transmembrane transporter activity"/>
    <property type="evidence" value="ECO:0007669"/>
    <property type="project" value="UniProtKB-UniRule"/>
</dbReference>
<accession>A0A9X8D489</accession>
<evidence type="ECO:0000313" key="14">
    <source>
        <dbReference type="Proteomes" id="UP000265619"/>
    </source>
</evidence>
<dbReference type="SUPFAM" id="SSF55008">
    <property type="entry name" value="HMA, heavy metal-associated domain"/>
    <property type="match status" value="1"/>
</dbReference>
<evidence type="ECO:0000256" key="7">
    <source>
        <dbReference type="ARBA" id="ARBA00022764"/>
    </source>
</evidence>
<dbReference type="RefSeq" id="WP_119554550.1">
    <property type="nucleotide sequence ID" value="NZ_QXMN01000018.1"/>
</dbReference>
<keyword evidence="8 10" id="KW-0476">Mercury</keyword>
<comment type="subunit">
    <text evidence="3">Monomer.</text>
</comment>